<accession>A0A815NF11</accession>
<comment type="caution">
    <text evidence="1">The sequence shown here is derived from an EMBL/GenBank/DDBJ whole genome shotgun (WGS) entry which is preliminary data.</text>
</comment>
<dbReference type="EMBL" id="CAJNOR010003677">
    <property type="protein sequence ID" value="CAF1437387.1"/>
    <property type="molecule type" value="Genomic_DNA"/>
</dbReference>
<gene>
    <name evidence="2" type="ORF">EDS130_LOCUS38912</name>
    <name evidence="1" type="ORF">XAT740_LOCUS36118</name>
</gene>
<dbReference type="Proteomes" id="UP000663828">
    <property type="component" value="Unassembled WGS sequence"/>
</dbReference>
<proteinExistence type="predicted"/>
<evidence type="ECO:0000313" key="2">
    <source>
        <dbReference type="EMBL" id="CAF1441579.1"/>
    </source>
</evidence>
<sequence length="133" mass="15258">MDKPIYRSFAISLPCSEFASNNLEFFGKIVDIKSCSYRLLSSHSSICNENILPRSSLELVIIDNDIYLMSLFQLQLHHDIHFAKLFNPLRNLKTPFSDNSRSSARHHASSSSQMAFWTRFIRTNYHEAAVTTG</sequence>
<dbReference type="Proteomes" id="UP000663852">
    <property type="component" value="Unassembled WGS sequence"/>
</dbReference>
<protein>
    <submittedName>
        <fullName evidence="1">Uncharacterized protein</fullName>
    </submittedName>
</protein>
<dbReference type="AlphaFoldDB" id="A0A815NF11"/>
<dbReference type="EMBL" id="CAJNOJ010000419">
    <property type="protein sequence ID" value="CAF1441579.1"/>
    <property type="molecule type" value="Genomic_DNA"/>
</dbReference>
<evidence type="ECO:0000313" key="1">
    <source>
        <dbReference type="EMBL" id="CAF1437387.1"/>
    </source>
</evidence>
<organism evidence="1 3">
    <name type="scientific">Adineta ricciae</name>
    <name type="common">Rotifer</name>
    <dbReference type="NCBI Taxonomy" id="249248"/>
    <lineage>
        <taxon>Eukaryota</taxon>
        <taxon>Metazoa</taxon>
        <taxon>Spiralia</taxon>
        <taxon>Gnathifera</taxon>
        <taxon>Rotifera</taxon>
        <taxon>Eurotatoria</taxon>
        <taxon>Bdelloidea</taxon>
        <taxon>Adinetida</taxon>
        <taxon>Adinetidae</taxon>
        <taxon>Adineta</taxon>
    </lineage>
</organism>
<evidence type="ECO:0000313" key="3">
    <source>
        <dbReference type="Proteomes" id="UP000663828"/>
    </source>
</evidence>
<keyword evidence="3" id="KW-1185">Reference proteome</keyword>
<reference evidence="1" key="1">
    <citation type="submission" date="2021-02" db="EMBL/GenBank/DDBJ databases">
        <authorList>
            <person name="Nowell W R."/>
        </authorList>
    </citation>
    <scope>NUCLEOTIDE SEQUENCE</scope>
</reference>
<name>A0A815NF11_ADIRI</name>